<dbReference type="Gene3D" id="3.40.30.10">
    <property type="entry name" value="Glutaredoxin"/>
    <property type="match status" value="1"/>
</dbReference>
<dbReference type="EMBL" id="PRDK01000005">
    <property type="protein sequence ID" value="MBE8713877.1"/>
    <property type="molecule type" value="Genomic_DNA"/>
</dbReference>
<accession>A0A928YQS3</accession>
<comment type="caution">
    <text evidence="3">The sequence shown here is derived from an EMBL/GenBank/DDBJ whole genome shotgun (WGS) entry which is preliminary data.</text>
</comment>
<organism evidence="3 4">
    <name type="scientific">Sphingobacterium hungaricum</name>
    <dbReference type="NCBI Taxonomy" id="2082723"/>
    <lineage>
        <taxon>Bacteria</taxon>
        <taxon>Pseudomonadati</taxon>
        <taxon>Bacteroidota</taxon>
        <taxon>Sphingobacteriia</taxon>
        <taxon>Sphingobacteriales</taxon>
        <taxon>Sphingobacteriaceae</taxon>
        <taxon>Sphingobacterium</taxon>
    </lineage>
</organism>
<name>A0A928YQS3_9SPHI</name>
<evidence type="ECO:0000259" key="2">
    <source>
        <dbReference type="PROSITE" id="PS51352"/>
    </source>
</evidence>
<dbReference type="GO" id="GO:0006950">
    <property type="term" value="P:response to stress"/>
    <property type="evidence" value="ECO:0007669"/>
    <property type="project" value="UniProtKB-ARBA"/>
</dbReference>
<keyword evidence="1" id="KW-0732">Signal</keyword>
<dbReference type="PANTHER" id="PTHR32234">
    <property type="entry name" value="THIOL:DISULFIDE INTERCHANGE PROTEIN DSBD"/>
    <property type="match status" value="1"/>
</dbReference>
<proteinExistence type="predicted"/>
<dbReference type="AlphaFoldDB" id="A0A928YQS3"/>
<reference evidence="3" key="1">
    <citation type="submission" date="2018-02" db="EMBL/GenBank/DDBJ databases">
        <authorList>
            <person name="Vasarhelyi B.M."/>
            <person name="Deshmukh S."/>
            <person name="Balint B."/>
            <person name="Kukolya J."/>
        </authorList>
    </citation>
    <scope>NUCLEOTIDE SEQUENCE</scope>
    <source>
        <strain evidence="3">KB22</strain>
    </source>
</reference>
<sequence length="420" mass="48251">MRKLFLMFFLLPLFALSQESGIHFEHSKNWNQVVAKAKAENKYIFVDAFTTWCGPCKWMAANIFPQQQVGEFFNKNFVNLKLQMDQTDADSKYVKSWYDEAERFQKDYSVVAYPTFLIFNPDGELVHRIIGSSEADAFIAKAQEGLNPETQYVTLVKRYDANPNDKEIAKSMAIAAEAAYDQKLARQAQERFIALLAEDELLEKDNLRFLVKTIKSTNSIGYEIVNENRAKVDELLGSGMSNTILVDAIIREKVVPQLRAKDVEVDFDALENEMASQYPDLNFSSQFTNQKVNYYFRKKNWPAFRDATNELIAESKTGINPSLLNSYAWKIFENCEDIDCIQSAIAWSKMSLERGENPAYLDTYANLLYKSGDKENALIWQEKALALVDEESKSQYQETLNKMKAGKPTWVNEEELVKVK</sequence>
<dbReference type="InterPro" id="IPR011990">
    <property type="entry name" value="TPR-like_helical_dom_sf"/>
</dbReference>
<dbReference type="Pfam" id="PF13098">
    <property type="entry name" value="Thioredoxin_2"/>
    <property type="match status" value="1"/>
</dbReference>
<feature type="chain" id="PRO_5037940618" evidence="1">
    <location>
        <begin position="18"/>
        <end position="420"/>
    </location>
</feature>
<dbReference type="PROSITE" id="PS51352">
    <property type="entry name" value="THIOREDOXIN_2"/>
    <property type="match status" value="1"/>
</dbReference>
<keyword evidence="4" id="KW-1185">Reference proteome</keyword>
<dbReference type="SUPFAM" id="SSF52833">
    <property type="entry name" value="Thioredoxin-like"/>
    <property type="match status" value="1"/>
</dbReference>
<dbReference type="InterPro" id="IPR012336">
    <property type="entry name" value="Thioredoxin-like_fold"/>
</dbReference>
<feature type="domain" description="Thioredoxin" evidence="2">
    <location>
        <begin position="5"/>
        <end position="147"/>
    </location>
</feature>
<dbReference type="InterPro" id="IPR036249">
    <property type="entry name" value="Thioredoxin-like_sf"/>
</dbReference>
<dbReference type="Proteomes" id="UP000616201">
    <property type="component" value="Unassembled WGS sequence"/>
</dbReference>
<protein>
    <submittedName>
        <fullName evidence="3">Thioredoxin family protein</fullName>
    </submittedName>
</protein>
<evidence type="ECO:0000313" key="4">
    <source>
        <dbReference type="Proteomes" id="UP000616201"/>
    </source>
</evidence>
<dbReference type="InterPro" id="IPR013766">
    <property type="entry name" value="Thioredoxin_domain"/>
</dbReference>
<evidence type="ECO:0000313" key="3">
    <source>
        <dbReference type="EMBL" id="MBE8713877.1"/>
    </source>
</evidence>
<evidence type="ECO:0000256" key="1">
    <source>
        <dbReference type="SAM" id="SignalP"/>
    </source>
</evidence>
<dbReference type="PANTHER" id="PTHR32234:SF0">
    <property type="entry name" value="THIOL:DISULFIDE INTERCHANGE PROTEIN DSBD"/>
    <property type="match status" value="1"/>
</dbReference>
<gene>
    <name evidence="3" type="ORF">C4F49_09320</name>
</gene>
<dbReference type="SUPFAM" id="SSF48452">
    <property type="entry name" value="TPR-like"/>
    <property type="match status" value="1"/>
</dbReference>
<dbReference type="RefSeq" id="WP_196934024.1">
    <property type="nucleotide sequence ID" value="NZ_MU158697.1"/>
</dbReference>
<dbReference type="GO" id="GO:0045454">
    <property type="term" value="P:cell redox homeostasis"/>
    <property type="evidence" value="ECO:0007669"/>
    <property type="project" value="TreeGrafter"/>
</dbReference>
<feature type="signal peptide" evidence="1">
    <location>
        <begin position="1"/>
        <end position="17"/>
    </location>
</feature>
<dbReference type="GO" id="GO:0015035">
    <property type="term" value="F:protein-disulfide reductase activity"/>
    <property type="evidence" value="ECO:0007669"/>
    <property type="project" value="TreeGrafter"/>
</dbReference>